<dbReference type="KEGG" id="tvd:SG34_002350"/>
<sequence length="385" mass="41723">MFPLNSSRYNTGGLFALVTLTLLSVLAGCSDSGRETAGATVHNARMLTITPETGYELQREYIGELTTKQHTDLGFEFSGKITAIAFDSGDEVRRGEILASQDTELLKIKHAELEAKIKQNEAQIRLNQANLKRIKSLINSDYTSEQSLDEIEAEYQVLTAGLQGLNAGLQTIEYQMAKTGLIAPFDATIGERFLSQGQVINAGQPAFRLIAKNNNEISVGVPARLAADLKPGNTFTVTINGQLSQASLLAIGKQVDKANRTVQLRLLPKASNGGFNGQLVRVNIGQHIDKAGYWLPLSAITDGVRGQWNIYLAQQISGGQYQIKAATVSVLHTTENDAFISGLESNEHLVIAEGLHRFVPGQIINQHQSGLAVKADVKQTKANTL</sequence>
<dbReference type="Gene3D" id="2.40.30.170">
    <property type="match status" value="1"/>
</dbReference>
<dbReference type="SUPFAM" id="SSF111369">
    <property type="entry name" value="HlyD-like secretion proteins"/>
    <property type="match status" value="1"/>
</dbReference>
<dbReference type="PANTHER" id="PTHR30469:SF11">
    <property type="entry name" value="BLL4320 PROTEIN"/>
    <property type="match status" value="1"/>
</dbReference>
<dbReference type="GO" id="GO:0015562">
    <property type="term" value="F:efflux transmembrane transporter activity"/>
    <property type="evidence" value="ECO:0007669"/>
    <property type="project" value="TreeGrafter"/>
</dbReference>
<keyword evidence="4" id="KW-1185">Reference proteome</keyword>
<feature type="coiled-coil region" evidence="2">
    <location>
        <begin position="103"/>
        <end position="130"/>
    </location>
</feature>
<organism evidence="3 4">
    <name type="scientific">Thalassomonas viridans</name>
    <dbReference type="NCBI Taxonomy" id="137584"/>
    <lineage>
        <taxon>Bacteria</taxon>
        <taxon>Pseudomonadati</taxon>
        <taxon>Pseudomonadota</taxon>
        <taxon>Gammaproteobacteria</taxon>
        <taxon>Alteromonadales</taxon>
        <taxon>Colwelliaceae</taxon>
        <taxon>Thalassomonas</taxon>
    </lineage>
</organism>
<dbReference type="Gene3D" id="2.40.50.100">
    <property type="match status" value="1"/>
</dbReference>
<dbReference type="EMBL" id="CP059733">
    <property type="protein sequence ID" value="WDE05799.1"/>
    <property type="molecule type" value="Genomic_DNA"/>
</dbReference>
<evidence type="ECO:0000313" key="3">
    <source>
        <dbReference type="EMBL" id="WDE05799.1"/>
    </source>
</evidence>
<protein>
    <submittedName>
        <fullName evidence="3">Efflux RND transporter periplasmic adaptor subunit</fullName>
    </submittedName>
</protein>
<reference evidence="3 4" key="2">
    <citation type="journal article" date="2022" name="Mar. Drugs">
        <title>Bioassay-Guided Fractionation Leads to the Detection of Cholic Acid Generated by the Rare Thalassomonas sp.</title>
        <authorList>
            <person name="Pheiffer F."/>
            <person name="Schneider Y.K."/>
            <person name="Hansen E.H."/>
            <person name="Andersen J.H."/>
            <person name="Isaksson J."/>
            <person name="Busche T."/>
            <person name="R C."/>
            <person name="Kalinowski J."/>
            <person name="Zyl L.V."/>
            <person name="Trindade M."/>
        </authorList>
    </citation>
    <scope>NUCLEOTIDE SEQUENCE [LARGE SCALE GENOMIC DNA]</scope>
    <source>
        <strain evidence="3 4">XOM25</strain>
    </source>
</reference>
<dbReference type="PANTHER" id="PTHR30469">
    <property type="entry name" value="MULTIDRUG RESISTANCE PROTEIN MDTA"/>
    <property type="match status" value="1"/>
</dbReference>
<dbReference type="InterPro" id="IPR006143">
    <property type="entry name" value="RND_pump_MFP"/>
</dbReference>
<accession>A0AAE9Z4C8</accession>
<keyword evidence="2" id="KW-0175">Coiled coil</keyword>
<name>A0AAE9Z4C8_9GAMM</name>
<evidence type="ECO:0000256" key="1">
    <source>
        <dbReference type="ARBA" id="ARBA00009477"/>
    </source>
</evidence>
<proteinExistence type="inferred from homology"/>
<reference evidence="3 4" key="1">
    <citation type="journal article" date="2015" name="Genome Announc.">
        <title>Draft Genome Sequences of Marine Isolates of Thalassomonas viridans and Thalassomonas actiniarum.</title>
        <authorList>
            <person name="Olonade I."/>
            <person name="van Zyl L.J."/>
            <person name="Trindade M."/>
        </authorList>
    </citation>
    <scope>NUCLEOTIDE SEQUENCE [LARGE SCALE GENOMIC DNA]</scope>
    <source>
        <strain evidence="3 4">XOM25</strain>
    </source>
</reference>
<comment type="similarity">
    <text evidence="1">Belongs to the membrane fusion protein (MFP) (TC 8.A.1) family.</text>
</comment>
<dbReference type="AlphaFoldDB" id="A0AAE9Z4C8"/>
<dbReference type="Gene3D" id="1.10.287.470">
    <property type="entry name" value="Helix hairpin bin"/>
    <property type="match status" value="1"/>
</dbReference>
<dbReference type="RefSeq" id="WP_053046381.1">
    <property type="nucleotide sequence ID" value="NZ_CP059733.1"/>
</dbReference>
<dbReference type="Proteomes" id="UP000032352">
    <property type="component" value="Chromosome"/>
</dbReference>
<evidence type="ECO:0000313" key="4">
    <source>
        <dbReference type="Proteomes" id="UP000032352"/>
    </source>
</evidence>
<dbReference type="GO" id="GO:1990281">
    <property type="term" value="C:efflux pump complex"/>
    <property type="evidence" value="ECO:0007669"/>
    <property type="project" value="TreeGrafter"/>
</dbReference>
<evidence type="ECO:0000256" key="2">
    <source>
        <dbReference type="SAM" id="Coils"/>
    </source>
</evidence>
<dbReference type="NCBIfam" id="TIGR01730">
    <property type="entry name" value="RND_mfp"/>
    <property type="match status" value="1"/>
</dbReference>
<gene>
    <name evidence="3" type="ORF">SG34_002350</name>
</gene>